<dbReference type="GO" id="GO:0061542">
    <property type="term" value="F:3-demethylubiquinol 3-O-methyltransferase activity"/>
    <property type="evidence" value="ECO:0007669"/>
    <property type="project" value="UniProtKB-EC"/>
</dbReference>
<dbReference type="CDD" id="cd02440">
    <property type="entry name" value="AdoMet_MTases"/>
    <property type="match status" value="1"/>
</dbReference>
<comment type="caution">
    <text evidence="1">The sequence shown here is derived from an EMBL/GenBank/DDBJ whole genome shotgun (WGS) entry which is preliminary data.</text>
</comment>
<reference evidence="2" key="1">
    <citation type="journal article" date="2019" name="Int. J. Syst. Evol. Microbiol.">
        <title>The Global Catalogue of Microorganisms (GCM) 10K type strain sequencing project: providing services to taxonomists for standard genome sequencing and annotation.</title>
        <authorList>
            <consortium name="The Broad Institute Genomics Platform"/>
            <consortium name="The Broad Institute Genome Sequencing Center for Infectious Disease"/>
            <person name="Wu L."/>
            <person name="Ma J."/>
        </authorList>
    </citation>
    <scope>NUCLEOTIDE SEQUENCE [LARGE SCALE GENOMIC DNA]</scope>
    <source>
        <strain evidence="2">KCTC 42456</strain>
    </source>
</reference>
<accession>A0ABW5TSR8</accession>
<organism evidence="1 2">
    <name type="scientific">Pedobacter alpinus</name>
    <dbReference type="NCBI Taxonomy" id="1590643"/>
    <lineage>
        <taxon>Bacteria</taxon>
        <taxon>Pseudomonadati</taxon>
        <taxon>Bacteroidota</taxon>
        <taxon>Sphingobacteriia</taxon>
        <taxon>Sphingobacteriales</taxon>
        <taxon>Sphingobacteriaceae</taxon>
        <taxon>Pedobacter</taxon>
    </lineage>
</organism>
<keyword evidence="1" id="KW-0808">Transferase</keyword>
<name>A0ABW5TSR8_9SPHI</name>
<dbReference type="Pfam" id="PF13489">
    <property type="entry name" value="Methyltransf_23"/>
    <property type="match status" value="1"/>
</dbReference>
<dbReference type="Gene3D" id="3.40.50.150">
    <property type="entry name" value="Vaccinia Virus protein VP39"/>
    <property type="match status" value="1"/>
</dbReference>
<dbReference type="EMBL" id="JBHULV010000038">
    <property type="protein sequence ID" value="MFD2732265.1"/>
    <property type="molecule type" value="Genomic_DNA"/>
</dbReference>
<dbReference type="InterPro" id="IPR029063">
    <property type="entry name" value="SAM-dependent_MTases_sf"/>
</dbReference>
<proteinExistence type="predicted"/>
<keyword evidence="2" id="KW-1185">Reference proteome</keyword>
<dbReference type="SUPFAM" id="SSF53335">
    <property type="entry name" value="S-adenosyl-L-methionine-dependent methyltransferases"/>
    <property type="match status" value="1"/>
</dbReference>
<evidence type="ECO:0000313" key="1">
    <source>
        <dbReference type="EMBL" id="MFD2732265.1"/>
    </source>
</evidence>
<sequence length="232" mass="26598">MINKDIYGTVLKDCFNGKKDIALLLHNHYGEAEDYPIEMFFRDECTMPEAETIALNLCKGRVLDLGAGTGNHTLALQNKGFDVTAIDVSEGACEIMRIRGVKNVVGADVFNYREEKFDTLLLMMNGIGFVGYIDDLKIFLNFAKTILHPNGQILFDSSDVSYLYEDLDRSADPYYGETDYQYEYNGEKGEWFAWLYIDEFEMRKVALECGWELQVVYQNLNDNYLGRLTLKS</sequence>
<dbReference type="EC" id="2.1.1.222" evidence="1"/>
<dbReference type="GO" id="GO:0032259">
    <property type="term" value="P:methylation"/>
    <property type="evidence" value="ECO:0007669"/>
    <property type="project" value="UniProtKB-KW"/>
</dbReference>
<dbReference type="Proteomes" id="UP001597546">
    <property type="component" value="Unassembled WGS sequence"/>
</dbReference>
<gene>
    <name evidence="1" type="ORF">ACFSSE_11180</name>
</gene>
<evidence type="ECO:0000313" key="2">
    <source>
        <dbReference type="Proteomes" id="UP001597546"/>
    </source>
</evidence>
<protein>
    <submittedName>
        <fullName evidence="1">Class I SAM-dependent methyltransferase</fullName>
        <ecNumber evidence="1">2.1.1.222</ecNumber>
        <ecNumber evidence="1">2.1.1.64</ecNumber>
    </submittedName>
</protein>
<dbReference type="RefSeq" id="WP_379047743.1">
    <property type="nucleotide sequence ID" value="NZ_JBHSKW010000068.1"/>
</dbReference>
<dbReference type="EC" id="2.1.1.64" evidence="1"/>
<keyword evidence="1" id="KW-0489">Methyltransferase</keyword>
<dbReference type="GO" id="GO:0102208">
    <property type="term" value="F:2-polyprenyl-6-hydroxyphenol methylase activity"/>
    <property type="evidence" value="ECO:0007669"/>
    <property type="project" value="UniProtKB-EC"/>
</dbReference>